<evidence type="ECO:0000313" key="3">
    <source>
        <dbReference type="Proteomes" id="UP001373714"/>
    </source>
</evidence>
<feature type="region of interest" description="Disordered" evidence="1">
    <location>
        <begin position="1"/>
        <end position="44"/>
    </location>
</feature>
<proteinExistence type="predicted"/>
<name>A0AAV9VJB6_9PEZI</name>
<evidence type="ECO:0000313" key="2">
    <source>
        <dbReference type="EMBL" id="KAK6361289.1"/>
    </source>
</evidence>
<evidence type="ECO:0000256" key="1">
    <source>
        <dbReference type="SAM" id="MobiDB-lite"/>
    </source>
</evidence>
<keyword evidence="3" id="KW-1185">Reference proteome</keyword>
<dbReference type="EMBL" id="JAVHNS010000002">
    <property type="protein sequence ID" value="KAK6361289.1"/>
    <property type="molecule type" value="Genomic_DNA"/>
</dbReference>
<protein>
    <submittedName>
        <fullName evidence="2">Uncharacterized protein</fullName>
    </submittedName>
</protein>
<sequence length="740" mass="82081">MASDTSDGPVRHHPHADDEPTGYGSHIEVVPDPNGGPPTVYRERPTTLNWDNLSETARNMFAEMATGDVPNRFETCVHMSLLKWAEQMKPGDPNRLPDGNPTYIQDDFIPIIKAYVNRIPYPGVAGTPIPPALPMIELEALDFLHHHQALPYQQADYADIFGDLPDGFVWHPIQTLVGVRGLDHRTLIEFRAYKHFWTIHKNDPQLKEYSTKDEPTSEVSIIRPGGDPDYPQITPGGFHNMSLPPTNQQLKKEFAKVNKKRKAKGQPEYAKIMYVRFANNLARIMTDYSNDASVFDEDGVPHTRIVGSVQYEEYMDEDEFMSRFPELGRVYVNRLPTIFETTGSSSIQLAEETPVPAGTSSKPPVESGNKKPEFDPNVIEFTAEFAGVGVEAKINIPSCECPAAIKAAQMTNSIVSEIASMKKTLGTGPQRVHIPEVDCCSKTAMRASAAANNLASGIPTKTQLDLADLSAIETKIRQLSMEKKNPRQLKSLSKNPGSSYTIDTKLVTSKPYTAKSTAKASGNVKCSATAVSILTTTSASPGTLLPELKAMTLAPGYFFANCLNRQKLVEDLMSEKFSSEIPLVGPGAKSWSTIKSEQRANPINTRFVDTPSIEHIKYLTVVGIQQTVFYYLYISERIKRKKVPADSADGTCFLKVYNILDAGQRLVIEHDIENYYVRTNGVARVYDHSISSGLIATPIEPISTKYELTAAEQVAYRTLMAESKDLWRHPTTCKCRTGRN</sequence>
<feature type="region of interest" description="Disordered" evidence="1">
    <location>
        <begin position="207"/>
        <end position="226"/>
    </location>
</feature>
<dbReference type="AlphaFoldDB" id="A0AAV9VJB6"/>
<comment type="caution">
    <text evidence="2">The sequence shown here is derived from an EMBL/GenBank/DDBJ whole genome shotgun (WGS) entry which is preliminary data.</text>
</comment>
<accession>A0AAV9VJB6</accession>
<organism evidence="2 3">
    <name type="scientific">Orbilia blumenaviensis</name>
    <dbReference type="NCBI Taxonomy" id="1796055"/>
    <lineage>
        <taxon>Eukaryota</taxon>
        <taxon>Fungi</taxon>
        <taxon>Dikarya</taxon>
        <taxon>Ascomycota</taxon>
        <taxon>Pezizomycotina</taxon>
        <taxon>Orbiliomycetes</taxon>
        <taxon>Orbiliales</taxon>
        <taxon>Orbiliaceae</taxon>
        <taxon>Orbilia</taxon>
    </lineage>
</organism>
<dbReference type="Proteomes" id="UP001373714">
    <property type="component" value="Unassembled WGS sequence"/>
</dbReference>
<reference evidence="2 3" key="1">
    <citation type="submission" date="2019-10" db="EMBL/GenBank/DDBJ databases">
        <authorList>
            <person name="Palmer J.M."/>
        </authorList>
    </citation>
    <scope>NUCLEOTIDE SEQUENCE [LARGE SCALE GENOMIC DNA]</scope>
    <source>
        <strain evidence="2 3">TWF730</strain>
    </source>
</reference>
<gene>
    <name evidence="2" type="ORF">TWF730_005024</name>
</gene>
<feature type="region of interest" description="Disordered" evidence="1">
    <location>
        <begin position="345"/>
        <end position="373"/>
    </location>
</feature>